<evidence type="ECO:0000259" key="10">
    <source>
        <dbReference type="Pfam" id="PF04290"/>
    </source>
</evidence>
<protein>
    <submittedName>
        <fullName evidence="11">Tripartite ATP-independent periplasmic transporter DctQ component</fullName>
    </submittedName>
</protein>
<accession>D5EFU3</accession>
<evidence type="ECO:0000256" key="8">
    <source>
        <dbReference type="ARBA" id="ARBA00038436"/>
    </source>
</evidence>
<keyword evidence="5 9" id="KW-0812">Transmembrane</keyword>
<comment type="subcellular location">
    <subcellularLocation>
        <location evidence="1">Cell inner membrane</location>
        <topology evidence="1">Multi-pass membrane protein</topology>
    </subcellularLocation>
</comment>
<keyword evidence="7 9" id="KW-0472">Membrane</keyword>
<evidence type="ECO:0000256" key="2">
    <source>
        <dbReference type="ARBA" id="ARBA00022448"/>
    </source>
</evidence>
<feature type="transmembrane region" description="Helical" evidence="9">
    <location>
        <begin position="93"/>
        <end position="111"/>
    </location>
</feature>
<evidence type="ECO:0000256" key="6">
    <source>
        <dbReference type="ARBA" id="ARBA00022989"/>
    </source>
</evidence>
<dbReference type="PANTHER" id="PTHR35011:SF11">
    <property type="entry name" value="TRAP TRANSPORTER SMALL PERMEASE PROTEIN"/>
    <property type="match status" value="1"/>
</dbReference>
<evidence type="ECO:0000256" key="5">
    <source>
        <dbReference type="ARBA" id="ARBA00022692"/>
    </source>
</evidence>
<dbReference type="AlphaFoldDB" id="D5EFU3"/>
<keyword evidence="2" id="KW-0813">Transport</keyword>
<dbReference type="PANTHER" id="PTHR35011">
    <property type="entry name" value="2,3-DIKETO-L-GULONATE TRAP TRANSPORTER SMALL PERMEASE PROTEIN YIAM"/>
    <property type="match status" value="1"/>
</dbReference>
<name>D5EFU3_AMICL</name>
<evidence type="ECO:0000313" key="11">
    <source>
        <dbReference type="EMBL" id="ADE57425.1"/>
    </source>
</evidence>
<evidence type="ECO:0000313" key="12">
    <source>
        <dbReference type="Proteomes" id="UP000002366"/>
    </source>
</evidence>
<gene>
    <name evidence="11" type="ordered locus">Amico_1306</name>
</gene>
<organism evidence="11 12">
    <name type="scientific">Aminobacterium colombiense (strain DSM 12261 / ALA-1)</name>
    <dbReference type="NCBI Taxonomy" id="572547"/>
    <lineage>
        <taxon>Bacteria</taxon>
        <taxon>Thermotogati</taxon>
        <taxon>Synergistota</taxon>
        <taxon>Synergistia</taxon>
        <taxon>Synergistales</taxon>
        <taxon>Aminobacteriaceae</taxon>
        <taxon>Aminobacterium</taxon>
    </lineage>
</organism>
<keyword evidence="12" id="KW-1185">Reference proteome</keyword>
<comment type="similarity">
    <text evidence="8">Belongs to the TRAP transporter small permease family.</text>
</comment>
<dbReference type="HOGENOM" id="CLU_086356_9_4_0"/>
<proteinExistence type="inferred from homology"/>
<evidence type="ECO:0000256" key="7">
    <source>
        <dbReference type="ARBA" id="ARBA00023136"/>
    </source>
</evidence>
<evidence type="ECO:0000256" key="3">
    <source>
        <dbReference type="ARBA" id="ARBA00022475"/>
    </source>
</evidence>
<evidence type="ECO:0000256" key="4">
    <source>
        <dbReference type="ARBA" id="ARBA00022519"/>
    </source>
</evidence>
<dbReference type="STRING" id="572547.Amico_1306"/>
<dbReference type="GO" id="GO:0005886">
    <property type="term" value="C:plasma membrane"/>
    <property type="evidence" value="ECO:0007669"/>
    <property type="project" value="UniProtKB-SubCell"/>
</dbReference>
<keyword evidence="3" id="KW-1003">Cell membrane</keyword>
<evidence type="ECO:0000256" key="1">
    <source>
        <dbReference type="ARBA" id="ARBA00004429"/>
    </source>
</evidence>
<dbReference type="eggNOG" id="COG3090">
    <property type="taxonomic scope" value="Bacteria"/>
</dbReference>
<feature type="domain" description="Tripartite ATP-independent periplasmic transporters DctQ component" evidence="10">
    <location>
        <begin position="27"/>
        <end position="154"/>
    </location>
</feature>
<dbReference type="EMBL" id="CP001997">
    <property type="protein sequence ID" value="ADE57425.1"/>
    <property type="molecule type" value="Genomic_DNA"/>
</dbReference>
<dbReference type="GO" id="GO:0015740">
    <property type="term" value="P:C4-dicarboxylate transport"/>
    <property type="evidence" value="ECO:0007669"/>
    <property type="project" value="TreeGrafter"/>
</dbReference>
<evidence type="ECO:0000256" key="9">
    <source>
        <dbReference type="SAM" id="Phobius"/>
    </source>
</evidence>
<sequence length="160" mass="18564">MSHREQRLPFSMSYLVKWFLAILMIGITFLTFYQVVMRYVFNNAPSWAEELVRFLFIWCTFIAAAIGIEEKIHIGIDVVVNLLPSKIQKSVEILVYAALIVFSGYLIYYGWKISLTTKNQPSPALGLPMFWVYLSIPVAGCLNIYYCLKQMRKNFSQIVE</sequence>
<keyword evidence="4" id="KW-0997">Cell inner membrane</keyword>
<feature type="transmembrane region" description="Helical" evidence="9">
    <location>
        <begin position="51"/>
        <end position="68"/>
    </location>
</feature>
<dbReference type="RefSeq" id="WP_013048688.1">
    <property type="nucleotide sequence ID" value="NC_014011.1"/>
</dbReference>
<dbReference type="Proteomes" id="UP000002366">
    <property type="component" value="Chromosome"/>
</dbReference>
<dbReference type="Pfam" id="PF04290">
    <property type="entry name" value="DctQ"/>
    <property type="match status" value="1"/>
</dbReference>
<keyword evidence="6 9" id="KW-1133">Transmembrane helix</keyword>
<dbReference type="InterPro" id="IPR007387">
    <property type="entry name" value="TRAP_DctQ"/>
</dbReference>
<feature type="transmembrane region" description="Helical" evidence="9">
    <location>
        <begin position="12"/>
        <end position="36"/>
    </location>
</feature>
<reference evidence="11 12" key="1">
    <citation type="journal article" date="2010" name="Stand. Genomic Sci.">
        <title>Complete genome sequence of Aminobacterium colombiense type strain (ALA-1).</title>
        <authorList>
            <person name="Chertkov O."/>
            <person name="Sikorski J."/>
            <person name="Brambilla E."/>
            <person name="Lapidus A."/>
            <person name="Copeland A."/>
            <person name="Glavina Del Rio T."/>
            <person name="Nolan M."/>
            <person name="Lucas S."/>
            <person name="Tice H."/>
            <person name="Cheng J.F."/>
            <person name="Han C."/>
            <person name="Detter J.C."/>
            <person name="Bruce D."/>
            <person name="Tapia R."/>
            <person name="Goodwin L."/>
            <person name="Pitluck S."/>
            <person name="Liolios K."/>
            <person name="Ivanova N."/>
            <person name="Mavromatis K."/>
            <person name="Ovchinnikova G."/>
            <person name="Pati A."/>
            <person name="Chen A."/>
            <person name="Palaniappan K."/>
            <person name="Land M."/>
            <person name="Hauser L."/>
            <person name="Chang Y.J."/>
            <person name="Jeffries C.D."/>
            <person name="Spring S."/>
            <person name="Rohde M."/>
            <person name="Goker M."/>
            <person name="Bristow J."/>
            <person name="Eisen J.A."/>
            <person name="Markowitz V."/>
            <person name="Hugenholtz P."/>
            <person name="Kyrpides N.C."/>
            <person name="Klenk H.P."/>
        </authorList>
    </citation>
    <scope>NUCLEOTIDE SEQUENCE [LARGE SCALE GENOMIC DNA]</scope>
    <source>
        <strain evidence="12">DSM 12261 / ALA-1</strain>
    </source>
</reference>
<dbReference type="GO" id="GO:0022857">
    <property type="term" value="F:transmembrane transporter activity"/>
    <property type="evidence" value="ECO:0007669"/>
    <property type="project" value="TreeGrafter"/>
</dbReference>
<dbReference type="InterPro" id="IPR055348">
    <property type="entry name" value="DctQ"/>
</dbReference>
<dbReference type="KEGG" id="aco:Amico_1306"/>
<dbReference type="OrthoDB" id="45144at2"/>
<feature type="transmembrane region" description="Helical" evidence="9">
    <location>
        <begin position="131"/>
        <end position="148"/>
    </location>
</feature>